<dbReference type="EMBL" id="BMAT01011002">
    <property type="protein sequence ID" value="GFR64825.1"/>
    <property type="molecule type" value="Genomic_DNA"/>
</dbReference>
<gene>
    <name evidence="1" type="ORF">ElyMa_005516100</name>
</gene>
<accession>A0AAV4EW65</accession>
<reference evidence="1 2" key="1">
    <citation type="journal article" date="2021" name="Elife">
        <title>Chloroplast acquisition without the gene transfer in kleptoplastic sea slugs, Plakobranchus ocellatus.</title>
        <authorList>
            <person name="Maeda T."/>
            <person name="Takahashi S."/>
            <person name="Yoshida T."/>
            <person name="Shimamura S."/>
            <person name="Takaki Y."/>
            <person name="Nagai Y."/>
            <person name="Toyoda A."/>
            <person name="Suzuki Y."/>
            <person name="Arimoto A."/>
            <person name="Ishii H."/>
            <person name="Satoh N."/>
            <person name="Nishiyama T."/>
            <person name="Hasebe M."/>
            <person name="Maruyama T."/>
            <person name="Minagawa J."/>
            <person name="Obokata J."/>
            <person name="Shigenobu S."/>
        </authorList>
    </citation>
    <scope>NUCLEOTIDE SEQUENCE [LARGE SCALE GENOMIC DNA]</scope>
</reference>
<dbReference type="Proteomes" id="UP000762676">
    <property type="component" value="Unassembled WGS sequence"/>
</dbReference>
<dbReference type="AlphaFoldDB" id="A0AAV4EW65"/>
<keyword evidence="2" id="KW-1185">Reference proteome</keyword>
<name>A0AAV4EW65_9GAST</name>
<protein>
    <submittedName>
        <fullName evidence="1">Uncharacterized protein</fullName>
    </submittedName>
</protein>
<evidence type="ECO:0000313" key="1">
    <source>
        <dbReference type="EMBL" id="GFR64825.1"/>
    </source>
</evidence>
<organism evidence="1 2">
    <name type="scientific">Elysia marginata</name>
    <dbReference type="NCBI Taxonomy" id="1093978"/>
    <lineage>
        <taxon>Eukaryota</taxon>
        <taxon>Metazoa</taxon>
        <taxon>Spiralia</taxon>
        <taxon>Lophotrochozoa</taxon>
        <taxon>Mollusca</taxon>
        <taxon>Gastropoda</taxon>
        <taxon>Heterobranchia</taxon>
        <taxon>Euthyneura</taxon>
        <taxon>Panpulmonata</taxon>
        <taxon>Sacoglossa</taxon>
        <taxon>Placobranchoidea</taxon>
        <taxon>Plakobranchidae</taxon>
        <taxon>Elysia</taxon>
    </lineage>
</organism>
<proteinExistence type="predicted"/>
<evidence type="ECO:0000313" key="2">
    <source>
        <dbReference type="Proteomes" id="UP000762676"/>
    </source>
</evidence>
<sequence length="259" mass="28223">MASVIALCSGLDNTASCPTQVLYDYGTDTFVSKVSSQDTRSTTVNNDHQELSWAAQQIVILTAQQIVILTAILTAQQIVILTAQQIVILTAQQIVILTAQQIVIHTKNVAKTQCVISRLSEPASAGVARSDCWSYIMPTLSKRSGWYAPQAKLQGFVVRDTMDVYKVQFNMKGEYFSETHWGSDVVVKVWPRASVTVVSPHTGQSLTTLRNLLLNGAEVSPKSMNVTVTRAEVSPKSINVTLTRAEVGPKSINVTVTRA</sequence>
<comment type="caution">
    <text evidence="1">The sequence shown here is derived from an EMBL/GenBank/DDBJ whole genome shotgun (WGS) entry which is preliminary data.</text>
</comment>